<name>A0A232LTG7_9EURO</name>
<organism evidence="6 7">
    <name type="scientific">Elaphomyces granulatus</name>
    <dbReference type="NCBI Taxonomy" id="519963"/>
    <lineage>
        <taxon>Eukaryota</taxon>
        <taxon>Fungi</taxon>
        <taxon>Dikarya</taxon>
        <taxon>Ascomycota</taxon>
        <taxon>Pezizomycotina</taxon>
        <taxon>Eurotiomycetes</taxon>
        <taxon>Eurotiomycetidae</taxon>
        <taxon>Eurotiales</taxon>
        <taxon>Elaphomycetaceae</taxon>
        <taxon>Elaphomyces</taxon>
    </lineage>
</organism>
<evidence type="ECO:0000256" key="1">
    <source>
        <dbReference type="ARBA" id="ARBA00023015"/>
    </source>
</evidence>
<feature type="domain" description="Zn(2)-C6 fungal-type" evidence="5">
    <location>
        <begin position="47"/>
        <end position="77"/>
    </location>
</feature>
<dbReference type="PANTHER" id="PTHR47784">
    <property type="entry name" value="STEROL UPTAKE CONTROL PROTEIN 2"/>
    <property type="match status" value="1"/>
</dbReference>
<reference evidence="6 7" key="1">
    <citation type="journal article" date="2015" name="Environ. Microbiol.">
        <title>Metagenome sequence of Elaphomyces granulatus from sporocarp tissue reveals Ascomycota ectomycorrhizal fingerprints of genome expansion and a Proteobacteria-rich microbiome.</title>
        <authorList>
            <person name="Quandt C.A."/>
            <person name="Kohler A."/>
            <person name="Hesse C.N."/>
            <person name="Sharpton T.J."/>
            <person name="Martin F."/>
            <person name="Spatafora J.W."/>
        </authorList>
    </citation>
    <scope>NUCLEOTIDE SEQUENCE [LARGE SCALE GENOMIC DNA]</scope>
    <source>
        <strain evidence="6 7">OSC145934</strain>
    </source>
</reference>
<dbReference type="Pfam" id="PF00172">
    <property type="entry name" value="Zn_clus"/>
    <property type="match status" value="1"/>
</dbReference>
<dbReference type="EMBL" id="NPHW01004895">
    <property type="protein sequence ID" value="OXV07384.1"/>
    <property type="molecule type" value="Genomic_DNA"/>
</dbReference>
<dbReference type="SUPFAM" id="SSF57701">
    <property type="entry name" value="Zn2/Cys6 DNA-binding domain"/>
    <property type="match status" value="1"/>
</dbReference>
<keyword evidence="2" id="KW-0238">DNA-binding</keyword>
<evidence type="ECO:0000256" key="3">
    <source>
        <dbReference type="ARBA" id="ARBA00023163"/>
    </source>
</evidence>
<dbReference type="GO" id="GO:0008270">
    <property type="term" value="F:zinc ion binding"/>
    <property type="evidence" value="ECO:0007669"/>
    <property type="project" value="InterPro"/>
</dbReference>
<sequence>MERDQDVIPDAQLSYFPFGQDLRPPDTSEIERLQQRSKRPHKKSRAGCFSCKVRRVKCQETLPKCENCKSRNLPCVYPSKTGQHVTRQRGGHQIVNRSSSDNMFGPLVGPSTSTSFTANDLRFFHHFLLFAHPQLPFGSESSWITNVPVFAHHSEYLMHAILSLGASHLSLIAPSGSDYTTAAVVHRGLALRGLNEMLGKHDCSNLDLDAMLAACYALTFQASYMADGLLDFAIMVRGCALVTQRLQEEYSKSSLFPLHEGESRLLSIKDGLPVGPCIEPFALDKSIETLELTRPLLQDDAHHRFYGSVMDTLHVLRYSSQNGYLMFVKIYTLWNSMDHKEFLDFISPQNKVSQVLFVHYIALNILMWPILLQANPSKQNHSPRVGLALLQWGEKIYRELPVTLRTYIKWQADLIAFAKALIMGEADVSAFPAGGRGVSGGEIEDEADAECTVVEERGEITRIWVADGITRDFNM</sequence>
<evidence type="ECO:0000313" key="7">
    <source>
        <dbReference type="Proteomes" id="UP000243515"/>
    </source>
</evidence>
<keyword evidence="4" id="KW-0539">Nucleus</keyword>
<keyword evidence="7" id="KW-1185">Reference proteome</keyword>
<proteinExistence type="predicted"/>
<dbReference type="PANTHER" id="PTHR47784:SF7">
    <property type="entry name" value="ZN(II)2CYS6 TRANSCRIPTION FACTOR (EUROFUNG)"/>
    <property type="match status" value="1"/>
</dbReference>
<dbReference type="InterPro" id="IPR053157">
    <property type="entry name" value="Sterol_Uptake_Regulator"/>
</dbReference>
<dbReference type="Pfam" id="PF11951">
    <property type="entry name" value="Fungal_trans_2"/>
    <property type="match status" value="1"/>
</dbReference>
<dbReference type="GO" id="GO:0001228">
    <property type="term" value="F:DNA-binding transcription activator activity, RNA polymerase II-specific"/>
    <property type="evidence" value="ECO:0007669"/>
    <property type="project" value="TreeGrafter"/>
</dbReference>
<keyword evidence="1" id="KW-0805">Transcription regulation</keyword>
<evidence type="ECO:0000259" key="5">
    <source>
        <dbReference type="PROSITE" id="PS50048"/>
    </source>
</evidence>
<dbReference type="SMART" id="SM00066">
    <property type="entry name" value="GAL4"/>
    <property type="match status" value="1"/>
</dbReference>
<dbReference type="Proteomes" id="UP000243515">
    <property type="component" value="Unassembled WGS sequence"/>
</dbReference>
<dbReference type="Gene3D" id="4.10.240.10">
    <property type="entry name" value="Zn(2)-C6 fungal-type DNA-binding domain"/>
    <property type="match status" value="1"/>
</dbReference>
<dbReference type="CDD" id="cd00067">
    <property type="entry name" value="GAL4"/>
    <property type="match status" value="1"/>
</dbReference>
<evidence type="ECO:0000313" key="6">
    <source>
        <dbReference type="EMBL" id="OXV07384.1"/>
    </source>
</evidence>
<evidence type="ECO:0000256" key="4">
    <source>
        <dbReference type="ARBA" id="ARBA00023242"/>
    </source>
</evidence>
<evidence type="ECO:0000256" key="2">
    <source>
        <dbReference type="ARBA" id="ARBA00023125"/>
    </source>
</evidence>
<dbReference type="OrthoDB" id="416217at2759"/>
<dbReference type="InterPro" id="IPR021858">
    <property type="entry name" value="Fun_TF"/>
</dbReference>
<comment type="caution">
    <text evidence="6">The sequence shown here is derived from an EMBL/GenBank/DDBJ whole genome shotgun (WGS) entry which is preliminary data.</text>
</comment>
<protein>
    <recommendedName>
        <fullName evidence="5">Zn(2)-C6 fungal-type domain-containing protein</fullName>
    </recommendedName>
</protein>
<dbReference type="InterPro" id="IPR001138">
    <property type="entry name" value="Zn2Cys6_DnaBD"/>
</dbReference>
<dbReference type="PROSITE" id="PS50048">
    <property type="entry name" value="ZN2_CY6_FUNGAL_2"/>
    <property type="match status" value="1"/>
</dbReference>
<dbReference type="GO" id="GO:0003677">
    <property type="term" value="F:DNA binding"/>
    <property type="evidence" value="ECO:0007669"/>
    <property type="project" value="UniProtKB-KW"/>
</dbReference>
<accession>A0A232LTG7</accession>
<dbReference type="AlphaFoldDB" id="A0A232LTG7"/>
<gene>
    <name evidence="6" type="ORF">Egran_04851</name>
</gene>
<dbReference type="PROSITE" id="PS00463">
    <property type="entry name" value="ZN2_CY6_FUNGAL_1"/>
    <property type="match status" value="1"/>
</dbReference>
<dbReference type="InterPro" id="IPR036864">
    <property type="entry name" value="Zn2-C6_fun-type_DNA-bd_sf"/>
</dbReference>
<keyword evidence="3" id="KW-0804">Transcription</keyword>